<feature type="non-terminal residue" evidence="2">
    <location>
        <position position="303"/>
    </location>
</feature>
<dbReference type="Proteomes" id="UP001142055">
    <property type="component" value="Chromosome 1"/>
</dbReference>
<dbReference type="EMBL" id="JAPWDV010000001">
    <property type="protein sequence ID" value="KAJ6224786.1"/>
    <property type="molecule type" value="Genomic_DNA"/>
</dbReference>
<feature type="compositionally biased region" description="Polar residues" evidence="1">
    <location>
        <begin position="189"/>
        <end position="199"/>
    </location>
</feature>
<name>A0A9Q0RSY2_BLOTA</name>
<evidence type="ECO:0000313" key="2">
    <source>
        <dbReference type="EMBL" id="KAJ6224786.1"/>
    </source>
</evidence>
<feature type="region of interest" description="Disordered" evidence="1">
    <location>
        <begin position="189"/>
        <end position="213"/>
    </location>
</feature>
<feature type="compositionally biased region" description="Acidic residues" evidence="1">
    <location>
        <begin position="202"/>
        <end position="212"/>
    </location>
</feature>
<proteinExistence type="predicted"/>
<protein>
    <submittedName>
        <fullName evidence="2">Uncharacterized protein</fullName>
    </submittedName>
</protein>
<sequence>MKSFQCKSTIAKGNGNVTTESDTSTTTTTMSTINSFRSNDSVVQVQVQTSKRKMWNEFMVEEIEEEVTDDDDDDDIDEQQRPVSQINLSDNELSEQLNNLDENLVVIGDHAFLCDDQFSPKTMGKMGETFTFAEKPAISKSHDVTTTTTTTTTTGSTAQQLHQQQHQQRVQLKRKSYSASMSANVMQRTISSSSSNSHFGTVDEELTDDDDTTTTAKMNSSIDSVVDDANVFHQVEETRQQEEHQDFRVQKRSTNRAYARSISFSGVRSYHGTRYSQQQANLIRRGLIFHRLDGRTLLPSISC</sequence>
<keyword evidence="3" id="KW-1185">Reference proteome</keyword>
<evidence type="ECO:0000256" key="1">
    <source>
        <dbReference type="SAM" id="MobiDB-lite"/>
    </source>
</evidence>
<gene>
    <name evidence="2" type="ORF">RDWZM_003331</name>
</gene>
<organism evidence="2 3">
    <name type="scientific">Blomia tropicalis</name>
    <name type="common">Mite</name>
    <dbReference type="NCBI Taxonomy" id="40697"/>
    <lineage>
        <taxon>Eukaryota</taxon>
        <taxon>Metazoa</taxon>
        <taxon>Ecdysozoa</taxon>
        <taxon>Arthropoda</taxon>
        <taxon>Chelicerata</taxon>
        <taxon>Arachnida</taxon>
        <taxon>Acari</taxon>
        <taxon>Acariformes</taxon>
        <taxon>Sarcoptiformes</taxon>
        <taxon>Astigmata</taxon>
        <taxon>Glycyphagoidea</taxon>
        <taxon>Echimyopodidae</taxon>
        <taxon>Blomia</taxon>
    </lineage>
</organism>
<accession>A0A9Q0RSY2</accession>
<comment type="caution">
    <text evidence="2">The sequence shown here is derived from an EMBL/GenBank/DDBJ whole genome shotgun (WGS) entry which is preliminary data.</text>
</comment>
<reference evidence="2" key="1">
    <citation type="submission" date="2022-12" db="EMBL/GenBank/DDBJ databases">
        <title>Genome assemblies of Blomia tropicalis.</title>
        <authorList>
            <person name="Cui Y."/>
        </authorList>
    </citation>
    <scope>NUCLEOTIDE SEQUENCE</scope>
    <source>
        <tissue evidence="2">Adult mites</tissue>
    </source>
</reference>
<dbReference type="AlphaFoldDB" id="A0A9Q0RSY2"/>
<evidence type="ECO:0000313" key="3">
    <source>
        <dbReference type="Proteomes" id="UP001142055"/>
    </source>
</evidence>